<dbReference type="PANTHER" id="PTHR40695:SF1">
    <property type="entry name" value="4-PHOSPHOPANTOATE--BETA-ALANINE LIGASE"/>
    <property type="match status" value="1"/>
</dbReference>
<dbReference type="PANTHER" id="PTHR40695">
    <property type="entry name" value="4-PHOSPHOPANTOATE--BETA-ALANINE LIGASE"/>
    <property type="match status" value="1"/>
</dbReference>
<dbReference type="UniPathway" id="UPA00241"/>
<comment type="similarity">
    <text evidence="5">Belongs to the archaeal phosphopantothenate synthetase family.</text>
</comment>
<comment type="caution">
    <text evidence="5">Lacks conserved residue(s) required for the propagation of feature annotation.</text>
</comment>
<dbReference type="KEGG" id="flt:Sv326_0969"/>
<sequence length="254" mass="28633">MRYLRFSYEIESVIPANHPRRKSLLLREKLVEGYRNGLVCDNGLIAHGRGEAFNYLLGERTRRPAREAIKAAAAALLLAERPVISVNGNAAALAAESIAELAKELNCKVEVNLFYRTQERTEKIGEHLKRAGVGEVLGVKDAYARIPELFGERRKVSIEGIYRADCVLIPLEDGDRCEALVRMGKRTIAIDLNPLSRTARKADITIVDEITRAMPLLVKEVKKLKGKNKAYLNSVLKHYNNKRILEESRKLINF</sequence>
<dbReference type="GO" id="GO:0016881">
    <property type="term" value="F:acid-amino acid ligase activity"/>
    <property type="evidence" value="ECO:0007669"/>
    <property type="project" value="UniProtKB-UniRule"/>
</dbReference>
<dbReference type="Pfam" id="PF02006">
    <property type="entry name" value="PPS_PS"/>
    <property type="match status" value="1"/>
</dbReference>
<dbReference type="Proteomes" id="UP000510821">
    <property type="component" value="Chromosome"/>
</dbReference>
<dbReference type="GO" id="GO:0015937">
    <property type="term" value="P:coenzyme A biosynthetic process"/>
    <property type="evidence" value="ECO:0007669"/>
    <property type="project" value="UniProtKB-UniRule"/>
</dbReference>
<name>A0A7D6BVB6_FERL1</name>
<proteinExistence type="inferred from homology"/>
<protein>
    <recommendedName>
        <fullName evidence="5">4-phosphopantoate--beta-alanine ligase</fullName>
        <ecNumber evidence="5">6.3.2.36</ecNumber>
    </recommendedName>
    <alternativeName>
        <fullName evidence="5">Phosphopantothenate synthetase</fullName>
        <shortName evidence="5">PPS</shortName>
    </alternativeName>
</protein>
<feature type="binding site" evidence="5">
    <location>
        <begin position="197"/>
        <end position="198"/>
    </location>
    <ligand>
        <name>ATP</name>
        <dbReference type="ChEBI" id="CHEBI:30616"/>
    </ligand>
</feature>
<dbReference type="InterPro" id="IPR002855">
    <property type="entry name" value="PPS/PS"/>
</dbReference>
<dbReference type="HAMAP" id="MF_02224">
    <property type="entry name" value="PPS"/>
    <property type="match status" value="1"/>
</dbReference>
<dbReference type="EC" id="6.3.2.36" evidence="5"/>
<dbReference type="EMBL" id="CP058998">
    <property type="protein sequence ID" value="QLJ53144.1"/>
    <property type="molecule type" value="Genomic_DNA"/>
</dbReference>
<reference evidence="7" key="1">
    <citation type="submission" date="2020-07" db="EMBL/GenBank/DDBJ databases">
        <title>Metabolic diversity and evolutionary history of the archaeal phylum ###Micrarchaeota### uncovered from a freshwater lake metagenome.</title>
        <authorList>
            <person name="Kadnikov V.V."/>
            <person name="Savvichev A.S."/>
            <person name="Mardanov A.V."/>
            <person name="Beletsky A.V."/>
            <person name="Chupakov A.V."/>
            <person name="Kokryatskaya N.M."/>
            <person name="Pimenov N.V."/>
            <person name="Ravin N.V."/>
        </authorList>
    </citation>
    <scope>NUCLEOTIDE SEQUENCE [LARGE SCALE GENOMIC DNA]</scope>
</reference>
<accession>A0A7D6BVB6</accession>
<comment type="pathway">
    <text evidence="5">Cofactor biosynthesis; coenzyme A biosynthesis.</text>
</comment>
<comment type="subunit">
    <text evidence="5">Homodimer.</text>
</comment>
<dbReference type="AlphaFoldDB" id="A0A7D6BVB6"/>
<keyword evidence="2 5" id="KW-0547">Nucleotide-binding</keyword>
<evidence type="ECO:0000313" key="6">
    <source>
        <dbReference type="EMBL" id="QLJ53144.1"/>
    </source>
</evidence>
<dbReference type="NCBIfam" id="NF041123">
    <property type="entry name" value="phpantohe_syn_Arch"/>
    <property type="match status" value="1"/>
</dbReference>
<evidence type="ECO:0000256" key="3">
    <source>
        <dbReference type="ARBA" id="ARBA00022840"/>
    </source>
</evidence>
<comment type="catalytic activity">
    <reaction evidence="5">
        <text>(R)-4-phosphopantoate + beta-alanine + ATP = (R)-4'-phosphopantothenate + AMP + diphosphate + H(+)</text>
        <dbReference type="Rhea" id="RHEA:27930"/>
        <dbReference type="ChEBI" id="CHEBI:10986"/>
        <dbReference type="ChEBI" id="CHEBI:15378"/>
        <dbReference type="ChEBI" id="CHEBI:30616"/>
        <dbReference type="ChEBI" id="CHEBI:33019"/>
        <dbReference type="ChEBI" id="CHEBI:57966"/>
        <dbReference type="ChEBI" id="CHEBI:61294"/>
        <dbReference type="ChEBI" id="CHEBI:456215"/>
        <dbReference type="EC" id="6.3.2.36"/>
    </reaction>
</comment>
<evidence type="ECO:0000256" key="2">
    <source>
        <dbReference type="ARBA" id="ARBA00022741"/>
    </source>
</evidence>
<keyword evidence="1 5" id="KW-0436">Ligase</keyword>
<comment type="function">
    <text evidence="5">Catalyzes the condensation of (R)-4-phosphopantoate and beta-alanine to 4'-phosphopantothenate in the CoA biosynthesis pathway.</text>
</comment>
<gene>
    <name evidence="6" type="ORF">Sv326_0969</name>
</gene>
<evidence type="ECO:0000313" key="7">
    <source>
        <dbReference type="Proteomes" id="UP000510821"/>
    </source>
</evidence>
<evidence type="ECO:0000256" key="4">
    <source>
        <dbReference type="ARBA" id="ARBA00022993"/>
    </source>
</evidence>
<feature type="binding site" evidence="5">
    <location>
        <position position="27"/>
    </location>
    <ligand>
        <name>ATP</name>
        <dbReference type="ChEBI" id="CHEBI:30616"/>
    </ligand>
</feature>
<dbReference type="InterPro" id="IPR029035">
    <property type="entry name" value="DHS-like_NAD/FAD-binding_dom"/>
</dbReference>
<keyword evidence="4 5" id="KW-0173">Coenzyme A biosynthesis</keyword>
<dbReference type="InterPro" id="IPR038138">
    <property type="entry name" value="PPS/PS_sf"/>
</dbReference>
<feature type="binding site" evidence="5">
    <location>
        <position position="49"/>
    </location>
    <ligand>
        <name>ATP</name>
        <dbReference type="ChEBI" id="CHEBI:30616"/>
    </ligand>
</feature>
<dbReference type="GO" id="GO:0005524">
    <property type="term" value="F:ATP binding"/>
    <property type="evidence" value="ECO:0007669"/>
    <property type="project" value="UniProtKB-KW"/>
</dbReference>
<evidence type="ECO:0000256" key="1">
    <source>
        <dbReference type="ARBA" id="ARBA00022598"/>
    </source>
</evidence>
<dbReference type="PIRSF" id="PIRSF004853">
    <property type="entry name" value="UCP004853"/>
    <property type="match status" value="1"/>
</dbReference>
<organism evidence="6 7">
    <name type="scientific">Fermentimicrarchaeum limneticum</name>
    <dbReference type="NCBI Taxonomy" id="2795018"/>
    <lineage>
        <taxon>Archaea</taxon>
        <taxon>Candidatus Micrarchaeota</taxon>
        <taxon>Candidatus Fermentimicrarchaeales</taxon>
        <taxon>Candidatus Fermentimicrarchaeaceae</taxon>
        <taxon>Candidatus Fermentimicrarchaeum</taxon>
    </lineage>
</organism>
<keyword evidence="3 5" id="KW-0067">ATP-binding</keyword>
<dbReference type="Gene3D" id="3.40.50.12640">
    <property type="entry name" value="Phosphopantoate/pantothenate synthetase"/>
    <property type="match status" value="1"/>
</dbReference>
<feature type="binding site" evidence="5">
    <location>
        <begin position="191"/>
        <end position="193"/>
    </location>
    <ligand>
        <name>ATP</name>
        <dbReference type="ChEBI" id="CHEBI:30616"/>
    </ligand>
</feature>
<evidence type="ECO:0000256" key="5">
    <source>
        <dbReference type="HAMAP-Rule" id="MF_02224"/>
    </source>
</evidence>
<dbReference type="SUPFAM" id="SSF52467">
    <property type="entry name" value="DHS-like NAD/FAD-binding domain"/>
    <property type="match status" value="1"/>
</dbReference>
<dbReference type="NCBIfam" id="NF010324">
    <property type="entry name" value="PRK13761.1"/>
    <property type="match status" value="1"/>
</dbReference>